<evidence type="ECO:0000256" key="5">
    <source>
        <dbReference type="ARBA" id="ARBA00022505"/>
    </source>
</evidence>
<dbReference type="GO" id="GO:0016887">
    <property type="term" value="F:ATP hydrolysis activity"/>
    <property type="evidence" value="ECO:0007669"/>
    <property type="project" value="InterPro"/>
</dbReference>
<evidence type="ECO:0000256" key="14">
    <source>
        <dbReference type="ARBA" id="ARBA00041133"/>
    </source>
</evidence>
<dbReference type="GeneID" id="39850696"/>
<evidence type="ECO:0000256" key="10">
    <source>
        <dbReference type="ARBA" id="ARBA00023136"/>
    </source>
</evidence>
<evidence type="ECO:0000256" key="2">
    <source>
        <dbReference type="ARBA" id="ARBA00022448"/>
    </source>
</evidence>
<comment type="catalytic activity">
    <reaction evidence="15">
        <text>tungstate(in) + ATP + H2O = tungstate(out) + ADP + phosphate + H(+)</text>
        <dbReference type="Rhea" id="RHEA:35027"/>
        <dbReference type="ChEBI" id="CHEBI:15377"/>
        <dbReference type="ChEBI" id="CHEBI:15378"/>
        <dbReference type="ChEBI" id="CHEBI:30616"/>
        <dbReference type="ChEBI" id="CHEBI:43474"/>
        <dbReference type="ChEBI" id="CHEBI:46502"/>
        <dbReference type="ChEBI" id="CHEBI:456216"/>
        <dbReference type="EC" id="7.3.2.6"/>
    </reaction>
</comment>
<evidence type="ECO:0000256" key="7">
    <source>
        <dbReference type="ARBA" id="ARBA00022840"/>
    </source>
</evidence>
<organism evidence="18 19">
    <name type="scientific">Natronorubrum bangense</name>
    <dbReference type="NCBI Taxonomy" id="61858"/>
    <lineage>
        <taxon>Archaea</taxon>
        <taxon>Methanobacteriati</taxon>
        <taxon>Methanobacteriota</taxon>
        <taxon>Stenosarchaea group</taxon>
        <taxon>Halobacteria</taxon>
        <taxon>Halobacteriales</taxon>
        <taxon>Natrialbaceae</taxon>
        <taxon>Natronorubrum</taxon>
    </lineage>
</organism>
<evidence type="ECO:0000256" key="16">
    <source>
        <dbReference type="ARBA" id="ARBA00057369"/>
    </source>
</evidence>
<keyword evidence="4" id="KW-0410">Iron transport</keyword>
<evidence type="ECO:0000256" key="6">
    <source>
        <dbReference type="ARBA" id="ARBA00022741"/>
    </source>
</evidence>
<dbReference type="FunFam" id="3.40.50.300:FF:000425">
    <property type="entry name" value="Probable ABC transporter, ATP-binding subunit"/>
    <property type="match status" value="1"/>
</dbReference>
<dbReference type="PANTHER" id="PTHR42781:SF4">
    <property type="entry name" value="SPERMIDINE_PUTRESCINE IMPORT ATP-BINDING PROTEIN POTA"/>
    <property type="match status" value="1"/>
</dbReference>
<evidence type="ECO:0000256" key="15">
    <source>
        <dbReference type="ARBA" id="ARBA00047936"/>
    </source>
</evidence>
<dbReference type="InterPro" id="IPR050093">
    <property type="entry name" value="ABC_SmlMolc_Importer"/>
</dbReference>
<evidence type="ECO:0000256" key="4">
    <source>
        <dbReference type="ARBA" id="ARBA00022496"/>
    </source>
</evidence>
<dbReference type="PROSITE" id="PS50893">
    <property type="entry name" value="ABC_TRANSPORTER_2"/>
    <property type="match status" value="1"/>
</dbReference>
<dbReference type="CDD" id="cd03259">
    <property type="entry name" value="ABC_Carb_Solutes_like"/>
    <property type="match status" value="1"/>
</dbReference>
<dbReference type="Gene3D" id="3.40.50.300">
    <property type="entry name" value="P-loop containing nucleotide triphosphate hydrolases"/>
    <property type="match status" value="1"/>
</dbReference>
<comment type="function">
    <text evidence="16">Part of the ABC transporter complex WtpABC involved in molybdate/tungstate import. Responsible for energy coupling to the transport system.</text>
</comment>
<feature type="domain" description="ABC transporter" evidence="17">
    <location>
        <begin position="3"/>
        <end position="233"/>
    </location>
</feature>
<reference evidence="18 19" key="1">
    <citation type="journal article" date="2019" name="Nat. Commun.">
        <title>A new type of DNA phosphorothioation-based antiviral system in archaea.</title>
        <authorList>
            <person name="Xiong L."/>
            <person name="Liu S."/>
            <person name="Chen S."/>
            <person name="Xiao Y."/>
            <person name="Zhu B."/>
            <person name="Gao Y."/>
            <person name="Zhang Y."/>
            <person name="Chen B."/>
            <person name="Luo J."/>
            <person name="Deng Z."/>
            <person name="Chen X."/>
            <person name="Wang L."/>
            <person name="Chen S."/>
        </authorList>
    </citation>
    <scope>NUCLEOTIDE SEQUENCE [LARGE SCALE GENOMIC DNA]</scope>
    <source>
        <strain evidence="18 19">JCM 10635</strain>
    </source>
</reference>
<keyword evidence="8" id="KW-0408">Iron</keyword>
<comment type="similarity">
    <text evidence="11">Belongs to the ABC transporter superfamily. Sulfate/tungstate importer (TC 3.A.1.6) family.</text>
</comment>
<evidence type="ECO:0000313" key="18">
    <source>
        <dbReference type="EMBL" id="QCC53993.1"/>
    </source>
</evidence>
<evidence type="ECO:0000256" key="3">
    <source>
        <dbReference type="ARBA" id="ARBA00022475"/>
    </source>
</evidence>
<sequence length="354" mass="38620">MILELEQLSHRYGTELAVDDVSFGLESGELVALLGPSGCGKTTIVQAIAGHVRPTTGRVVLRGEDVTDTPPETRRVGIVFQQPTLYPHMTVSENVAYGLNARDIEPARRDELVADYLELVDLHDQRTAAPSELSGGQQRRVELARALAPQPDVLVLDEPLSALDRTLREQLRDEIARIQRETGVTTLFVTHDQEEAMALADRLVVMNDGQVAGVGQPRTLYESPPTPFVASFLGRSNTLAATVVDQHPLTIALGTHEIRLDNTARELSAGTPVTCHIRPKDLSLRHSATPGTTPSLPCEVVHIADIGRRYDVTVQSITGDELVVEQSEPPNETGETLWVEFPPDSIQLFGPDTC</sequence>
<dbReference type="InterPro" id="IPR008995">
    <property type="entry name" value="Mo/tungstate-bd_C_term_dom"/>
</dbReference>
<dbReference type="GO" id="GO:0005524">
    <property type="term" value="F:ATP binding"/>
    <property type="evidence" value="ECO:0007669"/>
    <property type="project" value="UniProtKB-KW"/>
</dbReference>
<dbReference type="RefSeq" id="WP_006066121.1">
    <property type="nucleotide sequence ID" value="NZ_CP031305.1"/>
</dbReference>
<evidence type="ECO:0000256" key="8">
    <source>
        <dbReference type="ARBA" id="ARBA00023004"/>
    </source>
</evidence>
<proteinExistence type="inferred from homology"/>
<dbReference type="InterPro" id="IPR013611">
    <property type="entry name" value="Transp-assoc_OB_typ2"/>
</dbReference>
<evidence type="ECO:0000256" key="12">
    <source>
        <dbReference type="ARBA" id="ARBA00038781"/>
    </source>
</evidence>
<dbReference type="Proteomes" id="UP000296822">
    <property type="component" value="Chromosome"/>
</dbReference>
<evidence type="ECO:0000256" key="11">
    <source>
        <dbReference type="ARBA" id="ARBA00038307"/>
    </source>
</evidence>
<dbReference type="GO" id="GO:0015408">
    <property type="term" value="F:ABC-type ferric iron transporter activity"/>
    <property type="evidence" value="ECO:0007669"/>
    <property type="project" value="InterPro"/>
</dbReference>
<keyword evidence="3" id="KW-1003">Cell membrane</keyword>
<gene>
    <name evidence="18" type="ORF">DV706_05495</name>
</gene>
<evidence type="ECO:0000259" key="17">
    <source>
        <dbReference type="PROSITE" id="PS50893"/>
    </source>
</evidence>
<comment type="subcellular location">
    <subcellularLocation>
        <location evidence="1">Cell membrane</location>
        <topology evidence="1">Peripheral membrane protein</topology>
    </subcellularLocation>
</comment>
<name>A0A4D6HJG8_9EURY</name>
<dbReference type="KEGG" id="nbg:DV706_05495"/>
<dbReference type="SUPFAM" id="SSF52540">
    <property type="entry name" value="P-loop containing nucleoside triphosphate hydrolases"/>
    <property type="match status" value="1"/>
</dbReference>
<keyword evidence="10" id="KW-0472">Membrane</keyword>
<evidence type="ECO:0000256" key="1">
    <source>
        <dbReference type="ARBA" id="ARBA00004202"/>
    </source>
</evidence>
<keyword evidence="9" id="KW-0406">Ion transport</keyword>
<keyword evidence="2" id="KW-0813">Transport</keyword>
<keyword evidence="7 18" id="KW-0067">ATP-binding</keyword>
<dbReference type="PANTHER" id="PTHR42781">
    <property type="entry name" value="SPERMIDINE/PUTRESCINE IMPORT ATP-BINDING PROTEIN POTA"/>
    <property type="match status" value="1"/>
</dbReference>
<dbReference type="InterPro" id="IPR017871">
    <property type="entry name" value="ABC_transporter-like_CS"/>
</dbReference>
<dbReference type="EC" id="7.3.2.6" evidence="13"/>
<dbReference type="Pfam" id="PF00005">
    <property type="entry name" value="ABC_tran"/>
    <property type="match status" value="1"/>
</dbReference>
<dbReference type="Pfam" id="PF08402">
    <property type="entry name" value="TOBE_2"/>
    <property type="match status" value="1"/>
</dbReference>
<evidence type="ECO:0000256" key="9">
    <source>
        <dbReference type="ARBA" id="ARBA00023065"/>
    </source>
</evidence>
<protein>
    <recommendedName>
        <fullName evidence="14">Molybdate/tungstate import ATP-binding protein WtpC</fullName>
        <ecNumber evidence="13">7.3.2.6</ecNumber>
    </recommendedName>
</protein>
<dbReference type="GO" id="GO:0043190">
    <property type="term" value="C:ATP-binding cassette (ABC) transporter complex"/>
    <property type="evidence" value="ECO:0007669"/>
    <property type="project" value="InterPro"/>
</dbReference>
<accession>A0A4D6HJG8</accession>
<dbReference type="Gene3D" id="2.40.50.100">
    <property type="match status" value="1"/>
</dbReference>
<evidence type="ECO:0000313" key="19">
    <source>
        <dbReference type="Proteomes" id="UP000296822"/>
    </source>
</evidence>
<dbReference type="SUPFAM" id="SSF50331">
    <property type="entry name" value="MOP-like"/>
    <property type="match status" value="1"/>
</dbReference>
<evidence type="ECO:0000256" key="13">
    <source>
        <dbReference type="ARBA" id="ARBA00039025"/>
    </source>
</evidence>
<comment type="subunit">
    <text evidence="12">The complex is composed of two ATP-binding proteins (WtpC), two transmembrane proteins (WtpB) and a solute-binding protein (WtpA).</text>
</comment>
<dbReference type="EMBL" id="CP031305">
    <property type="protein sequence ID" value="QCC53993.1"/>
    <property type="molecule type" value="Genomic_DNA"/>
</dbReference>
<dbReference type="InterPro" id="IPR027417">
    <property type="entry name" value="P-loop_NTPase"/>
</dbReference>
<dbReference type="SMART" id="SM00382">
    <property type="entry name" value="AAA"/>
    <property type="match status" value="1"/>
</dbReference>
<keyword evidence="6" id="KW-0547">Nucleotide-binding</keyword>
<dbReference type="InterPro" id="IPR003439">
    <property type="entry name" value="ABC_transporter-like_ATP-bd"/>
</dbReference>
<dbReference type="GO" id="GO:1901238">
    <property type="term" value="F:ABC-type tungstate transporter activity"/>
    <property type="evidence" value="ECO:0007669"/>
    <property type="project" value="UniProtKB-EC"/>
</dbReference>
<dbReference type="AlphaFoldDB" id="A0A4D6HJG8"/>
<dbReference type="PROSITE" id="PS00211">
    <property type="entry name" value="ABC_TRANSPORTER_1"/>
    <property type="match status" value="1"/>
</dbReference>
<dbReference type="InterPro" id="IPR003593">
    <property type="entry name" value="AAA+_ATPase"/>
</dbReference>
<dbReference type="InterPro" id="IPR015853">
    <property type="entry name" value="ABC_transpr_FbpC"/>
</dbReference>
<keyword evidence="5" id="KW-0500">Molybdenum</keyword>